<dbReference type="PANTHER" id="PTHR45987:SF4">
    <property type="entry name" value="LARGE RIBOSOMAL SUBUNIT PROTEIN BL12M"/>
    <property type="match status" value="1"/>
</dbReference>
<evidence type="ECO:0000256" key="1">
    <source>
        <dbReference type="ARBA" id="ARBA00004173"/>
    </source>
</evidence>
<evidence type="ECO:0000256" key="2">
    <source>
        <dbReference type="ARBA" id="ARBA00007197"/>
    </source>
</evidence>
<evidence type="ECO:0000256" key="3">
    <source>
        <dbReference type="ARBA" id="ARBA00022499"/>
    </source>
</evidence>
<dbReference type="InterPro" id="IPR036235">
    <property type="entry name" value="Ribosomal_bL12_oligo_N_sf"/>
</dbReference>
<dbReference type="InterPro" id="IPR000206">
    <property type="entry name" value="Ribosomal_bL12"/>
</dbReference>
<dbReference type="Pfam" id="PF16320">
    <property type="entry name" value="Ribosomal_L12_N"/>
    <property type="match status" value="1"/>
</dbReference>
<dbReference type="GO" id="GO:0006412">
    <property type="term" value="P:translation"/>
    <property type="evidence" value="ECO:0007669"/>
    <property type="project" value="InterPro"/>
</dbReference>
<evidence type="ECO:0000256" key="6">
    <source>
        <dbReference type="ARBA" id="ARBA00022980"/>
    </source>
</evidence>
<evidence type="ECO:0000256" key="5">
    <source>
        <dbReference type="ARBA" id="ARBA00022946"/>
    </source>
</evidence>
<dbReference type="PANTHER" id="PTHR45987">
    <property type="entry name" value="39S RIBOSOMAL PROTEIN L12"/>
    <property type="match status" value="1"/>
</dbReference>
<dbReference type="InterPro" id="IPR014719">
    <property type="entry name" value="Ribosomal_bL12_C/ClpS-like"/>
</dbReference>
<evidence type="ECO:0000313" key="15">
    <source>
        <dbReference type="EMBL" id="KAK3090789.1"/>
    </source>
</evidence>
<comment type="subcellular location">
    <subcellularLocation>
        <location evidence="1">Mitochondrion</location>
    </subcellularLocation>
</comment>
<evidence type="ECO:0000256" key="11">
    <source>
        <dbReference type="ARBA" id="ARBA00072684"/>
    </source>
</evidence>
<dbReference type="Gene3D" id="3.30.1390.10">
    <property type="match status" value="1"/>
</dbReference>
<keyword evidence="16" id="KW-1185">Reference proteome</keyword>
<dbReference type="SUPFAM" id="SSF54736">
    <property type="entry name" value="ClpS-like"/>
    <property type="match status" value="1"/>
</dbReference>
<keyword evidence="6" id="KW-0689">Ribosomal protein</keyword>
<dbReference type="EMBL" id="VSWD01000010">
    <property type="protein sequence ID" value="KAK3090789.1"/>
    <property type="molecule type" value="Genomic_DNA"/>
</dbReference>
<dbReference type="FunFam" id="3.30.1390.10:FF:000001">
    <property type="entry name" value="50S ribosomal protein L7/L12"/>
    <property type="match status" value="1"/>
</dbReference>
<evidence type="ECO:0000259" key="13">
    <source>
        <dbReference type="Pfam" id="PF00542"/>
    </source>
</evidence>
<dbReference type="Pfam" id="PF00542">
    <property type="entry name" value="Ribosomal_L12"/>
    <property type="match status" value="1"/>
</dbReference>
<protein>
    <recommendedName>
        <fullName evidence="11">Large ribosomal subunit protein bL12m</fullName>
    </recommendedName>
    <alternativeName>
        <fullName evidence="12">39S ribosomal protein L12, mitochondrial</fullName>
    </alternativeName>
</protein>
<proteinExistence type="inferred from homology"/>
<name>A0AA89BU08_PINIB</name>
<dbReference type="SUPFAM" id="SSF48300">
    <property type="entry name" value="Ribosomal protein L7/12, oligomerisation (N-terminal) domain"/>
    <property type="match status" value="1"/>
</dbReference>
<dbReference type="Gene3D" id="1.20.5.710">
    <property type="entry name" value="Single helix bin"/>
    <property type="match status" value="1"/>
</dbReference>
<dbReference type="GO" id="GO:0003735">
    <property type="term" value="F:structural constituent of ribosome"/>
    <property type="evidence" value="ECO:0007669"/>
    <property type="project" value="InterPro"/>
</dbReference>
<comment type="function">
    <text evidence="10">As a component of the mitochondrial large ribosomal subunit, plays a role in mitochondrial translation. When present in mitochondria as a free protein not associated with the ribosome, associates with mitochondrial RNA polymerase POLRMT to activate transcription. Required for POLRMT stability.</text>
</comment>
<dbReference type="GO" id="GO:0005762">
    <property type="term" value="C:mitochondrial large ribosomal subunit"/>
    <property type="evidence" value="ECO:0007669"/>
    <property type="project" value="TreeGrafter"/>
</dbReference>
<evidence type="ECO:0000256" key="4">
    <source>
        <dbReference type="ARBA" id="ARBA00022843"/>
    </source>
</evidence>
<dbReference type="CDD" id="cd00387">
    <property type="entry name" value="Ribosomal_L7_L12"/>
    <property type="match status" value="1"/>
</dbReference>
<evidence type="ECO:0000256" key="9">
    <source>
        <dbReference type="ARBA" id="ARBA00023274"/>
    </source>
</evidence>
<evidence type="ECO:0000256" key="8">
    <source>
        <dbReference type="ARBA" id="ARBA00023128"/>
    </source>
</evidence>
<comment type="similarity">
    <text evidence="2">Belongs to the bacterial ribosomal protein bL12 family.</text>
</comment>
<evidence type="ECO:0000256" key="12">
    <source>
        <dbReference type="ARBA" id="ARBA00075329"/>
    </source>
</evidence>
<gene>
    <name evidence="15" type="ORF">FSP39_014631</name>
</gene>
<dbReference type="GO" id="GO:0003729">
    <property type="term" value="F:mRNA binding"/>
    <property type="evidence" value="ECO:0007669"/>
    <property type="project" value="TreeGrafter"/>
</dbReference>
<organism evidence="15 16">
    <name type="scientific">Pinctada imbricata</name>
    <name type="common">Atlantic pearl-oyster</name>
    <name type="synonym">Pinctada martensii</name>
    <dbReference type="NCBI Taxonomy" id="66713"/>
    <lineage>
        <taxon>Eukaryota</taxon>
        <taxon>Metazoa</taxon>
        <taxon>Spiralia</taxon>
        <taxon>Lophotrochozoa</taxon>
        <taxon>Mollusca</taxon>
        <taxon>Bivalvia</taxon>
        <taxon>Autobranchia</taxon>
        <taxon>Pteriomorphia</taxon>
        <taxon>Pterioida</taxon>
        <taxon>Pterioidea</taxon>
        <taxon>Pteriidae</taxon>
        <taxon>Pinctada</taxon>
    </lineage>
</organism>
<accession>A0AA89BU08</accession>
<sequence length="156" mass="17340">MAARQGQQIYLLHILRDTDKEYSPKIHNIVDEISKLTLVEVCDLNELLKKTLKIQDAPVMAMSAGAVAAAPKEEEEEEVAPVITKTSFTVKLTAFDAEKKIALIKELKNIIPDMNLVQAKKFVESVPQVVKDDLAKDEADNLKKKLEELGGKAEVE</sequence>
<feature type="domain" description="Large ribosomal subunit protein bL12 oligomerization" evidence="14">
    <location>
        <begin position="25"/>
        <end position="70"/>
    </location>
</feature>
<dbReference type="FunFam" id="1.20.5.710:FF:000006">
    <property type="entry name" value="39S ribosomal protein L12, mitochondrial"/>
    <property type="match status" value="1"/>
</dbReference>
<evidence type="ECO:0000256" key="7">
    <source>
        <dbReference type="ARBA" id="ARBA00022990"/>
    </source>
</evidence>
<dbReference type="GO" id="GO:0005743">
    <property type="term" value="C:mitochondrial inner membrane"/>
    <property type="evidence" value="ECO:0007669"/>
    <property type="project" value="UniProtKB-ARBA"/>
</dbReference>
<dbReference type="AlphaFoldDB" id="A0AA89BU08"/>
<dbReference type="InterPro" id="IPR013823">
    <property type="entry name" value="Ribosomal_bL12_C"/>
</dbReference>
<evidence type="ECO:0000259" key="14">
    <source>
        <dbReference type="Pfam" id="PF16320"/>
    </source>
</evidence>
<comment type="caution">
    <text evidence="15">The sequence shown here is derived from an EMBL/GenBank/DDBJ whole genome shotgun (WGS) entry which is preliminary data.</text>
</comment>
<keyword evidence="9" id="KW-0687">Ribonucleoprotein</keyword>
<keyword evidence="7" id="KW-0007">Acetylation</keyword>
<dbReference type="HAMAP" id="MF_00368">
    <property type="entry name" value="Ribosomal_bL12"/>
    <property type="match status" value="1"/>
</dbReference>
<dbReference type="Proteomes" id="UP001186944">
    <property type="component" value="Unassembled WGS sequence"/>
</dbReference>
<keyword evidence="8" id="KW-0496">Mitochondrion</keyword>
<keyword evidence="4" id="KW-0832">Ubl conjugation</keyword>
<keyword evidence="5" id="KW-0809">Transit peptide</keyword>
<evidence type="ECO:0000313" key="16">
    <source>
        <dbReference type="Proteomes" id="UP001186944"/>
    </source>
</evidence>
<dbReference type="InterPro" id="IPR008932">
    <property type="entry name" value="Ribosomal_bL12_oligo"/>
</dbReference>
<feature type="domain" description="Large ribosomal subunit protein bL12 C-terminal" evidence="13">
    <location>
        <begin position="88"/>
        <end position="155"/>
    </location>
</feature>
<reference evidence="15" key="1">
    <citation type="submission" date="2019-08" db="EMBL/GenBank/DDBJ databases">
        <title>The improved chromosome-level genome for the pearl oyster Pinctada fucata martensii using PacBio sequencing and Hi-C.</title>
        <authorList>
            <person name="Zheng Z."/>
        </authorList>
    </citation>
    <scope>NUCLEOTIDE SEQUENCE</scope>
    <source>
        <strain evidence="15">ZZ-2019</strain>
        <tissue evidence="15">Adductor muscle</tissue>
    </source>
</reference>
<keyword evidence="3" id="KW-1017">Isopeptide bond</keyword>
<evidence type="ECO:0000256" key="10">
    <source>
        <dbReference type="ARBA" id="ARBA00058301"/>
    </source>
</evidence>